<reference evidence="2" key="1">
    <citation type="journal article" date="2020" name="Mol. Plant Microbe Interact.">
        <title>Genome Sequence of the Biocontrol Agent Coniothyrium minitans strain Conio (IMI 134523).</title>
        <authorList>
            <person name="Patel D."/>
            <person name="Shittu T.A."/>
            <person name="Baroncelli R."/>
            <person name="Muthumeenakshi S."/>
            <person name="Osborne T.H."/>
            <person name="Janganan T.K."/>
            <person name="Sreenivasaprasad S."/>
        </authorList>
    </citation>
    <scope>NUCLEOTIDE SEQUENCE</scope>
    <source>
        <strain evidence="2">Conio</strain>
    </source>
</reference>
<organism evidence="2 3">
    <name type="scientific">Paraphaeosphaeria minitans</name>
    <dbReference type="NCBI Taxonomy" id="565426"/>
    <lineage>
        <taxon>Eukaryota</taxon>
        <taxon>Fungi</taxon>
        <taxon>Dikarya</taxon>
        <taxon>Ascomycota</taxon>
        <taxon>Pezizomycotina</taxon>
        <taxon>Dothideomycetes</taxon>
        <taxon>Pleosporomycetidae</taxon>
        <taxon>Pleosporales</taxon>
        <taxon>Massarineae</taxon>
        <taxon>Didymosphaeriaceae</taxon>
        <taxon>Paraphaeosphaeria</taxon>
    </lineage>
</organism>
<dbReference type="AlphaFoldDB" id="A0A9P6GH51"/>
<feature type="region of interest" description="Disordered" evidence="1">
    <location>
        <begin position="320"/>
        <end position="419"/>
    </location>
</feature>
<evidence type="ECO:0000313" key="3">
    <source>
        <dbReference type="Proteomes" id="UP000756921"/>
    </source>
</evidence>
<dbReference type="Proteomes" id="UP000756921">
    <property type="component" value="Unassembled WGS sequence"/>
</dbReference>
<sequence>MPPKHNGKHKPANIIVERPRQTAQTFNDTSLRPFLRAYTRMNSRDAGGGDRQFDEELNFSRRIVEELNRFRNGPPELIHELVYSIANPNSDQWPMYPTLRSHGVNEQIAYQNRIIVSVLLITHATNDRDGDGGLTRGGLWLPPRHQAREAQQAAIHRGQAVRYPTWSRDEAEASTPARTANWTTSGKPPARPLQGGTLLSPSSQGFNSAVGNLPPFSPIWAPTPHSTHGQTPGRPVLGPPSAGLGGYHWSSHGPQQYPSNSSLHSEYGAPPPPAFQSPGNYVQDTLRAALERTHQAGRYGNASTPYEAATTNAHELTGHRFWQPSNPPTTQIRQQPAHIPPPPGLEGMDHISAFGTETTSPARPVQPPIGSNRPSHDSRRHGGSRSSRGDSARGTPSRPAPGSGSRRGNSRSRRDDQGW</sequence>
<dbReference type="OrthoDB" id="3785721at2759"/>
<accession>A0A9P6GH51</accession>
<gene>
    <name evidence="2" type="ORF">PMIN01_07011</name>
</gene>
<feature type="compositionally biased region" description="Low complexity" evidence="1">
    <location>
        <begin position="392"/>
        <end position="407"/>
    </location>
</feature>
<dbReference type="EMBL" id="WJXW01000006">
    <property type="protein sequence ID" value="KAF9735606.1"/>
    <property type="molecule type" value="Genomic_DNA"/>
</dbReference>
<proteinExistence type="predicted"/>
<evidence type="ECO:0000256" key="1">
    <source>
        <dbReference type="SAM" id="MobiDB-lite"/>
    </source>
</evidence>
<evidence type="ECO:0000313" key="2">
    <source>
        <dbReference type="EMBL" id="KAF9735606.1"/>
    </source>
</evidence>
<keyword evidence="3" id="KW-1185">Reference proteome</keyword>
<feature type="compositionally biased region" description="Polar residues" evidence="1">
    <location>
        <begin position="176"/>
        <end position="186"/>
    </location>
</feature>
<feature type="region of interest" description="Disordered" evidence="1">
    <location>
        <begin position="167"/>
        <end position="195"/>
    </location>
</feature>
<protein>
    <submittedName>
        <fullName evidence="2">Uncharacterized protein</fullName>
    </submittedName>
</protein>
<feature type="region of interest" description="Disordered" evidence="1">
    <location>
        <begin position="217"/>
        <end position="276"/>
    </location>
</feature>
<feature type="compositionally biased region" description="Polar residues" evidence="1">
    <location>
        <begin position="252"/>
        <end position="264"/>
    </location>
</feature>
<comment type="caution">
    <text evidence="2">The sequence shown here is derived from an EMBL/GenBank/DDBJ whole genome shotgun (WGS) entry which is preliminary data.</text>
</comment>
<name>A0A9P6GH51_9PLEO</name>